<dbReference type="STRING" id="27835.A0A0N4XUV9"/>
<dbReference type="GO" id="GO:0042393">
    <property type="term" value="F:histone binding"/>
    <property type="evidence" value="ECO:0007669"/>
    <property type="project" value="TreeGrafter"/>
</dbReference>
<dbReference type="AlphaFoldDB" id="A0A0N4XUV9"/>
<dbReference type="GO" id="GO:0031213">
    <property type="term" value="C:RSF complex"/>
    <property type="evidence" value="ECO:0007669"/>
    <property type="project" value="InterPro"/>
</dbReference>
<sequence length="300" mass="33538">MNVYFKIAVSEVKVSTRPTAGDLTAVVQTTAQADSNNRIEQGMKLGEEAQECSVDVKTESNGDVPKMTEDSQSSTSCEKEGTAATITDDQEATVDDAEMSDADQPGPAGIARKPSAAPQIDAAQLRSDPDFAVICSFINKFFTLMRMEPVSFCQLENMFTTLEDGRVVKTVSNESFEKCLLKYLNSTELLASEKRQMETYAIFRYGYVHMSIMSKLKILRALCEVQLEHNLRLRESIPTALRAMDMRDTVTGVDKDGLAYYCQIDSKYGLRLYTTEQDDESGYSWTLVARYVRLPFLAVY</sequence>
<evidence type="ECO:0000256" key="1">
    <source>
        <dbReference type="SAM" id="MobiDB-lite"/>
    </source>
</evidence>
<evidence type="ECO:0000313" key="4">
    <source>
        <dbReference type="WBParaSite" id="NBR_0000652301-mRNA-1"/>
    </source>
</evidence>
<dbReference type="Proteomes" id="UP000271162">
    <property type="component" value="Unassembled WGS sequence"/>
</dbReference>
<keyword evidence="3" id="KW-1185">Reference proteome</keyword>
<feature type="compositionally biased region" description="Acidic residues" evidence="1">
    <location>
        <begin position="88"/>
        <end position="101"/>
    </location>
</feature>
<dbReference type="WBParaSite" id="NBR_0000652301-mRNA-1">
    <property type="protein sequence ID" value="NBR_0000652301-mRNA-1"/>
    <property type="gene ID" value="NBR_0000652301"/>
</dbReference>
<accession>A0A0N4XUV9</accession>
<reference evidence="2 3" key="2">
    <citation type="submission" date="2018-11" db="EMBL/GenBank/DDBJ databases">
        <authorList>
            <consortium name="Pathogen Informatics"/>
        </authorList>
    </citation>
    <scope>NUCLEOTIDE SEQUENCE [LARGE SCALE GENOMIC DNA]</scope>
</reference>
<dbReference type="InterPro" id="IPR028938">
    <property type="entry name" value="Rsf1-like"/>
</dbReference>
<dbReference type="GO" id="GO:0045892">
    <property type="term" value="P:negative regulation of DNA-templated transcription"/>
    <property type="evidence" value="ECO:0007669"/>
    <property type="project" value="TreeGrafter"/>
</dbReference>
<dbReference type="PANTHER" id="PTHR14296">
    <property type="entry name" value="REMODELING AND SPACING FACTOR 1"/>
    <property type="match status" value="1"/>
</dbReference>
<evidence type="ECO:0000313" key="2">
    <source>
        <dbReference type="EMBL" id="VDL70113.1"/>
    </source>
</evidence>
<name>A0A0N4XUV9_NIPBR</name>
<gene>
    <name evidence="2" type="ORF">NBR_LOCUS6524</name>
</gene>
<protein>
    <submittedName>
        <fullName evidence="4">Remodeling and spacing factor 1 (inferred by orthology to a human protein)</fullName>
    </submittedName>
</protein>
<dbReference type="PANTHER" id="PTHR14296:SF16">
    <property type="entry name" value="REMODELING AND SPACING FACTOR 1"/>
    <property type="match status" value="1"/>
</dbReference>
<feature type="region of interest" description="Disordered" evidence="1">
    <location>
        <begin position="52"/>
        <end position="117"/>
    </location>
</feature>
<reference evidence="4" key="1">
    <citation type="submission" date="2017-02" db="UniProtKB">
        <authorList>
            <consortium name="WormBaseParasite"/>
        </authorList>
    </citation>
    <scope>IDENTIFICATION</scope>
</reference>
<evidence type="ECO:0000313" key="3">
    <source>
        <dbReference type="Proteomes" id="UP000271162"/>
    </source>
</evidence>
<proteinExistence type="predicted"/>
<dbReference type="EMBL" id="UYSL01019806">
    <property type="protein sequence ID" value="VDL70113.1"/>
    <property type="molecule type" value="Genomic_DNA"/>
</dbReference>
<organism evidence="4">
    <name type="scientific">Nippostrongylus brasiliensis</name>
    <name type="common">Rat hookworm</name>
    <dbReference type="NCBI Taxonomy" id="27835"/>
    <lineage>
        <taxon>Eukaryota</taxon>
        <taxon>Metazoa</taxon>
        <taxon>Ecdysozoa</taxon>
        <taxon>Nematoda</taxon>
        <taxon>Chromadorea</taxon>
        <taxon>Rhabditida</taxon>
        <taxon>Rhabditina</taxon>
        <taxon>Rhabditomorpha</taxon>
        <taxon>Strongyloidea</taxon>
        <taxon>Heligmosomidae</taxon>
        <taxon>Nippostrongylus</taxon>
    </lineage>
</organism>